<evidence type="ECO:0008006" key="2">
    <source>
        <dbReference type="Google" id="ProtNLM"/>
    </source>
</evidence>
<gene>
    <name evidence="1" type="ORF">LCGC14_2599030</name>
</gene>
<dbReference type="EMBL" id="LAZR01043830">
    <property type="protein sequence ID" value="KKL06139.1"/>
    <property type="molecule type" value="Genomic_DNA"/>
</dbReference>
<name>A0A0F9A9C1_9ZZZZ</name>
<organism evidence="1">
    <name type="scientific">marine sediment metagenome</name>
    <dbReference type="NCBI Taxonomy" id="412755"/>
    <lineage>
        <taxon>unclassified sequences</taxon>
        <taxon>metagenomes</taxon>
        <taxon>ecological metagenomes</taxon>
    </lineage>
</organism>
<reference evidence="1" key="1">
    <citation type="journal article" date="2015" name="Nature">
        <title>Complex archaea that bridge the gap between prokaryotes and eukaryotes.</title>
        <authorList>
            <person name="Spang A."/>
            <person name="Saw J.H."/>
            <person name="Jorgensen S.L."/>
            <person name="Zaremba-Niedzwiedzka K."/>
            <person name="Martijn J."/>
            <person name="Lind A.E."/>
            <person name="van Eijk R."/>
            <person name="Schleper C."/>
            <person name="Guy L."/>
            <person name="Ettema T.J."/>
        </authorList>
    </citation>
    <scope>NUCLEOTIDE SEQUENCE</scope>
</reference>
<comment type="caution">
    <text evidence="1">The sequence shown here is derived from an EMBL/GenBank/DDBJ whole genome shotgun (WGS) entry which is preliminary data.</text>
</comment>
<dbReference type="AlphaFoldDB" id="A0A0F9A9C1"/>
<protein>
    <recommendedName>
        <fullName evidence="2">Restriction endonuclease</fullName>
    </recommendedName>
</protein>
<proteinExistence type="predicted"/>
<evidence type="ECO:0000313" key="1">
    <source>
        <dbReference type="EMBL" id="KKL06139.1"/>
    </source>
</evidence>
<sequence>MKYTTIRIEGAILSADILDKIEQGELGGQLAKDFGFDTKIKVKDEIVRAWADAQDLWRIFKRQRDKVVDQGYGTTETRKFWMIPLLGLFGYDAQLSKAETVNGKSYAISHRATNMDGFPVHIVGFNDSLDRKREEGGTRMSPHALLQEYINLTENLYTIVTNGLHFRLLRDSSRLIKLSFLEFDLETMMDEEHFADFAVMYRLLHSSRMPAKTDLGADSLIEKYHQDALDSGSRIREGLSQAVESSIRSLA</sequence>
<feature type="non-terminal residue" evidence="1">
    <location>
        <position position="251"/>
    </location>
</feature>
<accession>A0A0F9A9C1</accession>